<dbReference type="PANTHER" id="PTHR33490:SF7">
    <property type="entry name" value="BLR2979 PROTEIN"/>
    <property type="match status" value="1"/>
</dbReference>
<organism evidence="3 4">
    <name type="scientific">Siculibacillus lacustris</name>
    <dbReference type="NCBI Taxonomy" id="1549641"/>
    <lineage>
        <taxon>Bacteria</taxon>
        <taxon>Pseudomonadati</taxon>
        <taxon>Pseudomonadota</taxon>
        <taxon>Alphaproteobacteria</taxon>
        <taxon>Hyphomicrobiales</taxon>
        <taxon>Ancalomicrobiaceae</taxon>
        <taxon>Siculibacillus</taxon>
    </lineage>
</organism>
<dbReference type="EMBL" id="SJFN01000005">
    <property type="protein sequence ID" value="TBW40015.1"/>
    <property type="molecule type" value="Genomic_DNA"/>
</dbReference>
<reference evidence="3 4" key="1">
    <citation type="submission" date="2019-02" db="EMBL/GenBank/DDBJ databases">
        <title>Siculibacillus lacustris gen. nov., sp. nov., a new rosette-forming bacterium isolated from a freshwater crater lake (Lake St. Ana, Romania).</title>
        <authorList>
            <person name="Felfoldi T."/>
            <person name="Marton Z."/>
            <person name="Szabo A."/>
            <person name="Mentes A."/>
            <person name="Boka K."/>
            <person name="Marialigeti K."/>
            <person name="Mathe I."/>
            <person name="Koncz M."/>
            <person name="Schumann P."/>
            <person name="Toth E."/>
        </authorList>
    </citation>
    <scope>NUCLEOTIDE SEQUENCE [LARGE SCALE GENOMIC DNA]</scope>
    <source>
        <strain evidence="3 4">SA-279</strain>
    </source>
</reference>
<dbReference type="InterPro" id="IPR013589">
    <property type="entry name" value="Bac_transglu_N"/>
</dbReference>
<evidence type="ECO:0000259" key="2">
    <source>
        <dbReference type="SMART" id="SM00460"/>
    </source>
</evidence>
<keyword evidence="4" id="KW-1185">Reference proteome</keyword>
<dbReference type="OrthoDB" id="9804023at2"/>
<feature type="compositionally biased region" description="Polar residues" evidence="1">
    <location>
        <begin position="304"/>
        <end position="315"/>
    </location>
</feature>
<dbReference type="SUPFAM" id="SSF54001">
    <property type="entry name" value="Cysteine proteinases"/>
    <property type="match status" value="1"/>
</dbReference>
<evidence type="ECO:0000313" key="4">
    <source>
        <dbReference type="Proteomes" id="UP000292781"/>
    </source>
</evidence>
<dbReference type="Proteomes" id="UP000292781">
    <property type="component" value="Unassembled WGS sequence"/>
</dbReference>
<dbReference type="SMART" id="SM00460">
    <property type="entry name" value="TGc"/>
    <property type="match status" value="1"/>
</dbReference>
<evidence type="ECO:0000313" key="3">
    <source>
        <dbReference type="EMBL" id="TBW40015.1"/>
    </source>
</evidence>
<dbReference type="PANTHER" id="PTHR33490">
    <property type="entry name" value="BLR5614 PROTEIN-RELATED"/>
    <property type="match status" value="1"/>
</dbReference>
<proteinExistence type="predicted"/>
<dbReference type="Pfam" id="PF08379">
    <property type="entry name" value="Bact_transglu_N"/>
    <property type="match status" value="1"/>
</dbReference>
<dbReference type="AlphaFoldDB" id="A0A4Q9VUW3"/>
<accession>A0A4Q9VUW3</accession>
<feature type="domain" description="Transglutaminase-like" evidence="2">
    <location>
        <begin position="176"/>
        <end position="247"/>
    </location>
</feature>
<dbReference type="Pfam" id="PF01841">
    <property type="entry name" value="Transglut_core"/>
    <property type="match status" value="1"/>
</dbReference>
<evidence type="ECO:0000256" key="1">
    <source>
        <dbReference type="SAM" id="MobiDB-lite"/>
    </source>
</evidence>
<gene>
    <name evidence="3" type="ORF">EYW49_04920</name>
</gene>
<feature type="region of interest" description="Disordered" evidence="1">
    <location>
        <begin position="290"/>
        <end position="315"/>
    </location>
</feature>
<dbReference type="InterPro" id="IPR002931">
    <property type="entry name" value="Transglutaminase-like"/>
</dbReference>
<dbReference type="RefSeq" id="WP_131306808.1">
    <property type="nucleotide sequence ID" value="NZ_SJFN01000005.1"/>
</dbReference>
<sequence length="315" mass="33943">MRYDISHVTVYDWGVPVPFADCRVRLTPVERPRQHVLTARLVLEPVAALAVDGLDFFGNHVLRTAFRVPHRRLTIRSTATVVVEPPPSLEPDPTPVWTAIREATARSRGLLPSDPVQFLFPSRRIALAPAVTAWTAESFPEGRTILAGALDLTRRIWEDFTYAPGETDVGTPLLDAFTARHGVCQDFAHVMIAGLRGLGLPAAYVGGYLRTVPPPGRERLEGADAMHAWVEVWCGATLGWLGFDPTNGIVAAEDHIVVAVGRDYSDVSPVSGVLVTTGAQGLSVAVDVVESPDPDAAEAPPQPVTTTGEPTGTRR</sequence>
<protein>
    <submittedName>
        <fullName evidence="3">Transglutaminase family protein</fullName>
    </submittedName>
</protein>
<dbReference type="InterPro" id="IPR038765">
    <property type="entry name" value="Papain-like_cys_pep_sf"/>
</dbReference>
<dbReference type="Gene3D" id="3.10.620.30">
    <property type="match status" value="1"/>
</dbReference>
<comment type="caution">
    <text evidence="3">The sequence shown here is derived from an EMBL/GenBank/DDBJ whole genome shotgun (WGS) entry which is preliminary data.</text>
</comment>
<name>A0A4Q9VUW3_9HYPH</name>